<reference evidence="1 2" key="1">
    <citation type="submission" date="2016-10" db="EMBL/GenBank/DDBJ databases">
        <authorList>
            <person name="de Groot N.N."/>
        </authorList>
    </citation>
    <scope>NUCLEOTIDE SEQUENCE [LARGE SCALE GENOMIC DNA]</scope>
    <source>
        <strain evidence="1 2">Nm146</strain>
    </source>
</reference>
<dbReference type="STRING" id="52442.SAMN05421880_101186"/>
<evidence type="ECO:0000313" key="1">
    <source>
        <dbReference type="EMBL" id="SFL86130.1"/>
    </source>
</evidence>
<organism evidence="1 2">
    <name type="scientific">Nitrosomonas nitrosa</name>
    <dbReference type="NCBI Taxonomy" id="52442"/>
    <lineage>
        <taxon>Bacteria</taxon>
        <taxon>Pseudomonadati</taxon>
        <taxon>Pseudomonadota</taxon>
        <taxon>Betaproteobacteria</taxon>
        <taxon>Nitrosomonadales</taxon>
        <taxon>Nitrosomonadaceae</taxon>
        <taxon>Nitrosomonas</taxon>
    </lineage>
</organism>
<keyword evidence="2" id="KW-1185">Reference proteome</keyword>
<dbReference type="EMBL" id="FOUF01000001">
    <property type="protein sequence ID" value="SFL86130.1"/>
    <property type="molecule type" value="Genomic_DNA"/>
</dbReference>
<proteinExistence type="predicted"/>
<protein>
    <recommendedName>
        <fullName evidence="3">Alpha-L-glutamate ligase-related protein ATP-grasp domain-containing protein</fullName>
    </recommendedName>
</protein>
<evidence type="ECO:0000313" key="2">
    <source>
        <dbReference type="Proteomes" id="UP000199561"/>
    </source>
</evidence>
<gene>
    <name evidence="1" type="ORF">SAMN05421880_101186</name>
</gene>
<sequence>MFKDLITILQGDRARRAPVSTLVEVLRMRFGSQRLPFREYLAYRFHELDDLSAEERSRFLGSGRKFRLNYVCNDSQWFMLGEKLPMTLFMMATNIPMPKVHAVYDTSGRSLPGAVTLHDKDDVITYLRTTQHYPLFVKPSHSAYGWGAAGLKA</sequence>
<dbReference type="Proteomes" id="UP000199561">
    <property type="component" value="Unassembled WGS sequence"/>
</dbReference>
<evidence type="ECO:0008006" key="3">
    <source>
        <dbReference type="Google" id="ProtNLM"/>
    </source>
</evidence>
<name>A0A1I4L576_9PROT</name>
<dbReference type="AlphaFoldDB" id="A0A1I4L576"/>
<dbReference type="RefSeq" id="WP_090665797.1">
    <property type="nucleotide sequence ID" value="NZ_FOUF01000001.1"/>
</dbReference>
<accession>A0A1I4L576</accession>